<keyword evidence="2" id="KW-0808">Transferase</keyword>
<proteinExistence type="inferred from homology"/>
<dbReference type="Pfam" id="PF01553">
    <property type="entry name" value="Acyltransferase"/>
    <property type="match status" value="1"/>
</dbReference>
<dbReference type="AlphaFoldDB" id="A0A6A5C368"/>
<evidence type="ECO:0000256" key="2">
    <source>
        <dbReference type="ARBA" id="ARBA00022679"/>
    </source>
</evidence>
<dbReference type="Pfam" id="PF16076">
    <property type="entry name" value="Acyltransf_C"/>
    <property type="match status" value="1"/>
</dbReference>
<keyword evidence="7" id="KW-1185">Reference proteome</keyword>
<dbReference type="RefSeq" id="XP_044565023.1">
    <property type="nucleotide sequence ID" value="XM_044704164.1"/>
</dbReference>
<dbReference type="InterPro" id="IPR002123">
    <property type="entry name" value="Plipid/glycerol_acylTrfase"/>
</dbReference>
<dbReference type="GeneID" id="68120739"/>
<dbReference type="Proteomes" id="UP000444721">
    <property type="component" value="Unassembled WGS sequence"/>
</dbReference>
<keyword evidence="3" id="KW-0012">Acyltransferase</keyword>
<dbReference type="OMA" id="EQECSTW"/>
<comment type="similarity">
    <text evidence="1">Belongs to the 1-acyl-sn-glycerol-3-phosphate acyltransferase family.</text>
</comment>
<protein>
    <recommendedName>
        <fullName evidence="5">Phospholipid/glycerol acyltransferase domain-containing protein</fullName>
    </recommendedName>
</protein>
<evidence type="ECO:0000313" key="6">
    <source>
        <dbReference type="EMBL" id="KAF0980310.1"/>
    </source>
</evidence>
<dbReference type="OrthoDB" id="189226at2759"/>
<reference evidence="6 7" key="1">
    <citation type="journal article" date="2019" name="Sci. Rep.">
        <title>Nanopore sequencing improves the draft genome of the human pathogenic amoeba Naegleria fowleri.</title>
        <authorList>
            <person name="Liechti N."/>
            <person name="Schurch N."/>
            <person name="Bruggmann R."/>
            <person name="Wittwer M."/>
        </authorList>
    </citation>
    <scope>NUCLEOTIDE SEQUENCE [LARGE SCALE GENOMIC DNA]</scope>
    <source>
        <strain evidence="6 7">ATCC 30894</strain>
    </source>
</reference>
<dbReference type="PANTHER" id="PTHR10983">
    <property type="entry name" value="1-ACYLGLYCEROL-3-PHOSPHATE ACYLTRANSFERASE-RELATED"/>
    <property type="match status" value="1"/>
</dbReference>
<dbReference type="VEuPathDB" id="AmoebaDB:FDP41_013524"/>
<dbReference type="InterPro" id="IPR032098">
    <property type="entry name" value="Acyltransf_C"/>
</dbReference>
<dbReference type="GO" id="GO:0016746">
    <property type="term" value="F:acyltransferase activity"/>
    <property type="evidence" value="ECO:0007669"/>
    <property type="project" value="UniProtKB-KW"/>
</dbReference>
<keyword evidence="4" id="KW-1133">Transmembrane helix</keyword>
<feature type="domain" description="Phospholipid/glycerol acyltransferase" evidence="5">
    <location>
        <begin position="93"/>
        <end position="215"/>
    </location>
</feature>
<name>A0A6A5C368_NAEFO</name>
<gene>
    <name evidence="6" type="ORF">FDP41_013524</name>
</gene>
<dbReference type="EMBL" id="VFQX01000019">
    <property type="protein sequence ID" value="KAF0980310.1"/>
    <property type="molecule type" value="Genomic_DNA"/>
</dbReference>
<dbReference type="CDD" id="cd07990">
    <property type="entry name" value="LPLAT_LCLAT1-like"/>
    <property type="match status" value="1"/>
</dbReference>
<evidence type="ECO:0000313" key="7">
    <source>
        <dbReference type="Proteomes" id="UP000444721"/>
    </source>
</evidence>
<sequence length="324" mass="38226">MQHQQHNMKAIYSLVQFIRLCTLVFAICFYCGIMTIGLILLTPLKYFGFGDLVFKIYCMWAGRGYWTFIFVLEQLDQVELVWYGDKIPKYENSICISNHVADTDFIVIQTFGMRKGMLGHTKFMMKEIIKYVPGVGWGCYLLNHIMMSRNWTRDKDSIAKVFGNIKSHKIPVWIISFLEGTRFTPQKLEACKKFCEKKGIKPTECVLTPRVKGFKATVSNFADSHIQYVYDFTIAYEDGPVSIMDLMRKPFKGKRIHIHVRRIPIKDIPYDDDEKIEKWVYDCFYRKDEMLKEFQKTKSFGEVVHEPYNYEDFITEPLKRMSKL</sequence>
<dbReference type="VEuPathDB" id="AmoebaDB:NfTy_028330"/>
<comment type="caution">
    <text evidence="6">The sequence shown here is derived from an EMBL/GenBank/DDBJ whole genome shotgun (WGS) entry which is preliminary data.</text>
</comment>
<evidence type="ECO:0000256" key="3">
    <source>
        <dbReference type="ARBA" id="ARBA00023315"/>
    </source>
</evidence>
<evidence type="ECO:0000256" key="4">
    <source>
        <dbReference type="SAM" id="Phobius"/>
    </source>
</evidence>
<keyword evidence="4" id="KW-0472">Membrane</keyword>
<dbReference type="PANTHER" id="PTHR10983:SF16">
    <property type="entry name" value="LYSOCARDIOLIPIN ACYLTRANSFERASE 1"/>
    <property type="match status" value="1"/>
</dbReference>
<keyword evidence="4" id="KW-0812">Transmembrane</keyword>
<evidence type="ECO:0000259" key="5">
    <source>
        <dbReference type="SMART" id="SM00563"/>
    </source>
</evidence>
<dbReference type="VEuPathDB" id="AmoebaDB:NF0019550"/>
<evidence type="ECO:0000256" key="1">
    <source>
        <dbReference type="ARBA" id="ARBA00008655"/>
    </source>
</evidence>
<dbReference type="GO" id="GO:0012505">
    <property type="term" value="C:endomembrane system"/>
    <property type="evidence" value="ECO:0007669"/>
    <property type="project" value="TreeGrafter"/>
</dbReference>
<organism evidence="6 7">
    <name type="scientific">Naegleria fowleri</name>
    <name type="common">Brain eating amoeba</name>
    <dbReference type="NCBI Taxonomy" id="5763"/>
    <lineage>
        <taxon>Eukaryota</taxon>
        <taxon>Discoba</taxon>
        <taxon>Heterolobosea</taxon>
        <taxon>Tetramitia</taxon>
        <taxon>Eutetramitia</taxon>
        <taxon>Vahlkampfiidae</taxon>
        <taxon>Naegleria</taxon>
    </lineage>
</organism>
<feature type="transmembrane region" description="Helical" evidence="4">
    <location>
        <begin position="20"/>
        <end position="40"/>
    </location>
</feature>
<dbReference type="SMART" id="SM00563">
    <property type="entry name" value="PlsC"/>
    <property type="match status" value="1"/>
</dbReference>
<accession>A0A6A5C368</accession>
<dbReference type="SUPFAM" id="SSF69593">
    <property type="entry name" value="Glycerol-3-phosphate (1)-acyltransferase"/>
    <property type="match status" value="1"/>
</dbReference>